<evidence type="ECO:0000259" key="2">
    <source>
        <dbReference type="Pfam" id="PF13403"/>
    </source>
</evidence>
<feature type="domain" description="Hedgehog/Intein (Hint)" evidence="2">
    <location>
        <begin position="147"/>
        <end position="285"/>
    </location>
</feature>
<dbReference type="InterPro" id="IPR036844">
    <property type="entry name" value="Hint_dom_sf"/>
</dbReference>
<dbReference type="GO" id="GO:0016539">
    <property type="term" value="P:intein-mediated protein splicing"/>
    <property type="evidence" value="ECO:0007669"/>
    <property type="project" value="InterPro"/>
</dbReference>
<dbReference type="Pfam" id="PF13403">
    <property type="entry name" value="Hint_2"/>
    <property type="match status" value="1"/>
</dbReference>
<name>A0A1Y5SKA4_9RHOB</name>
<keyword evidence="4" id="KW-1185">Reference proteome</keyword>
<dbReference type="RefSeq" id="WP_176244119.1">
    <property type="nucleotide sequence ID" value="NZ_FWFQ01000013.1"/>
</dbReference>
<reference evidence="3 4" key="1">
    <citation type="submission" date="2017-03" db="EMBL/GenBank/DDBJ databases">
        <authorList>
            <person name="Afonso C.L."/>
            <person name="Miller P.J."/>
            <person name="Scott M.A."/>
            <person name="Spackman E."/>
            <person name="Goraichik I."/>
            <person name="Dimitrov K.M."/>
            <person name="Suarez D.L."/>
            <person name="Swayne D.E."/>
        </authorList>
    </citation>
    <scope>NUCLEOTIDE SEQUENCE [LARGE SCALE GENOMIC DNA]</scope>
    <source>
        <strain evidence="3 4">CECT 7680</strain>
    </source>
</reference>
<evidence type="ECO:0000313" key="4">
    <source>
        <dbReference type="Proteomes" id="UP000193409"/>
    </source>
</evidence>
<evidence type="ECO:0000256" key="1">
    <source>
        <dbReference type="SAM" id="MobiDB-lite"/>
    </source>
</evidence>
<gene>
    <name evidence="3" type="ORF">PSA7680_02121</name>
</gene>
<organism evidence="3 4">
    <name type="scientific">Pseudoruegeria aquimaris</name>
    <dbReference type="NCBI Taxonomy" id="393663"/>
    <lineage>
        <taxon>Bacteria</taxon>
        <taxon>Pseudomonadati</taxon>
        <taxon>Pseudomonadota</taxon>
        <taxon>Alphaproteobacteria</taxon>
        <taxon>Rhodobacterales</taxon>
        <taxon>Roseobacteraceae</taxon>
        <taxon>Pseudoruegeria</taxon>
    </lineage>
</organism>
<dbReference type="PROSITE" id="PS50817">
    <property type="entry name" value="INTEIN_N_TER"/>
    <property type="match status" value="1"/>
</dbReference>
<protein>
    <recommendedName>
        <fullName evidence="2">Hedgehog/Intein (Hint) domain-containing protein</fullName>
    </recommendedName>
</protein>
<proteinExistence type="predicted"/>
<feature type="region of interest" description="Disordered" evidence="1">
    <location>
        <begin position="107"/>
        <end position="126"/>
    </location>
</feature>
<dbReference type="InterPro" id="IPR006141">
    <property type="entry name" value="Intein_N"/>
</dbReference>
<accession>A0A1Y5SKA4</accession>
<dbReference type="EMBL" id="FWFQ01000013">
    <property type="protein sequence ID" value="SLN42407.1"/>
    <property type="molecule type" value="Genomic_DNA"/>
</dbReference>
<dbReference type="Proteomes" id="UP000193409">
    <property type="component" value="Unassembled WGS sequence"/>
</dbReference>
<sequence length="331" mass="35704">MPARINELSYDGGAGDFVEIRVEAGADVSDLVLEVYGKTGPRSTLDATYAVGSGSFTTDGTYDYYVLSVPLEDGPRAGIALADDGAAIGSVFWGPTSPISVRGGSLDGTSQDSIGTPLRNNSTNSLVPDENGNWILNTPTVGSQNFPCLVEGTRILTPKGEAPIERLRTGDLVETLDHGAQPIRWIGCSEVSGLEEMAPIRIAPGVLDNRRAIEVSPQHRFLLAGWKCELLFGMEEVLTSAKSLLHEGLVERVPRPRVRYYHVLFDRHEIIFAEGSATESFHPGDFIFDQLSEQTRAEIVALFPELGADGEGYGETARLTLKAFEGHILAA</sequence>
<dbReference type="SUPFAM" id="SSF51294">
    <property type="entry name" value="Hedgehog/intein (Hint) domain"/>
    <property type="match status" value="1"/>
</dbReference>
<dbReference type="Gene3D" id="2.170.16.10">
    <property type="entry name" value="Hedgehog/Intein (Hint) domain"/>
    <property type="match status" value="1"/>
</dbReference>
<evidence type="ECO:0000313" key="3">
    <source>
        <dbReference type="EMBL" id="SLN42407.1"/>
    </source>
</evidence>
<dbReference type="AlphaFoldDB" id="A0A1Y5SKA4"/>
<dbReference type="InterPro" id="IPR028992">
    <property type="entry name" value="Hedgehog/Intein_dom"/>
</dbReference>